<dbReference type="Proteomes" id="UP001238179">
    <property type="component" value="Chromosome"/>
</dbReference>
<sequence length="85" mass="9098">MAPTPLELKAFIIETLDLEDLRPGDIGDDQPLFRGGLGLDSVDALELAMALKRRYGASVEAAGAFQERLGTVRALARWLAGDGTN</sequence>
<evidence type="ECO:0000259" key="1">
    <source>
        <dbReference type="PROSITE" id="PS50075"/>
    </source>
</evidence>
<dbReference type="RefSeq" id="WP_316414352.1">
    <property type="nucleotide sequence ID" value="NZ_AP027080.1"/>
</dbReference>
<dbReference type="EMBL" id="AP027080">
    <property type="protein sequence ID" value="BDU71462.1"/>
    <property type="molecule type" value="Genomic_DNA"/>
</dbReference>
<dbReference type="SUPFAM" id="SSF47336">
    <property type="entry name" value="ACP-like"/>
    <property type="match status" value="1"/>
</dbReference>
<evidence type="ECO:0000313" key="2">
    <source>
        <dbReference type="EMBL" id="BDU71462.1"/>
    </source>
</evidence>
<organism evidence="2 3">
    <name type="scientific">Mesoterricola silvestris</name>
    <dbReference type="NCBI Taxonomy" id="2927979"/>
    <lineage>
        <taxon>Bacteria</taxon>
        <taxon>Pseudomonadati</taxon>
        <taxon>Acidobacteriota</taxon>
        <taxon>Holophagae</taxon>
        <taxon>Holophagales</taxon>
        <taxon>Holophagaceae</taxon>
        <taxon>Mesoterricola</taxon>
    </lineage>
</organism>
<dbReference type="KEGG" id="msil:METEAL_06360"/>
<dbReference type="PROSITE" id="PS50075">
    <property type="entry name" value="CARRIER"/>
    <property type="match status" value="1"/>
</dbReference>
<evidence type="ECO:0000313" key="3">
    <source>
        <dbReference type="Proteomes" id="UP001238179"/>
    </source>
</evidence>
<dbReference type="Pfam" id="PF00550">
    <property type="entry name" value="PP-binding"/>
    <property type="match status" value="1"/>
</dbReference>
<accession>A0AA48GP78</accession>
<dbReference type="AlphaFoldDB" id="A0AA48GP78"/>
<protein>
    <submittedName>
        <fullName evidence="2">Acyl carrier protein</fullName>
    </submittedName>
</protein>
<name>A0AA48GP78_9BACT</name>
<reference evidence="3" key="1">
    <citation type="journal article" date="2023" name="Int. J. Syst. Evol. Microbiol.">
        <title>Mesoterricola silvestris gen. nov., sp. nov., Mesoterricola sediminis sp. nov., Geothrix oryzae sp. nov., Geothrix edaphica sp. nov., Geothrix rubra sp. nov., and Geothrix limicola sp. nov., six novel members of Acidobacteriota isolated from soils.</title>
        <authorList>
            <person name="Itoh H."/>
            <person name="Sugisawa Y."/>
            <person name="Mise K."/>
            <person name="Xu Z."/>
            <person name="Kuniyasu M."/>
            <person name="Ushijima N."/>
            <person name="Kawano K."/>
            <person name="Kobayashi E."/>
            <person name="Shiratori Y."/>
            <person name="Masuda Y."/>
            <person name="Senoo K."/>
        </authorList>
    </citation>
    <scope>NUCLEOTIDE SEQUENCE [LARGE SCALE GENOMIC DNA]</scope>
    <source>
        <strain evidence="3">W79</strain>
    </source>
</reference>
<dbReference type="InterPro" id="IPR009081">
    <property type="entry name" value="PP-bd_ACP"/>
</dbReference>
<dbReference type="InterPro" id="IPR036736">
    <property type="entry name" value="ACP-like_sf"/>
</dbReference>
<feature type="domain" description="Carrier" evidence="1">
    <location>
        <begin position="2"/>
        <end position="83"/>
    </location>
</feature>
<dbReference type="Gene3D" id="1.10.1200.10">
    <property type="entry name" value="ACP-like"/>
    <property type="match status" value="1"/>
</dbReference>
<gene>
    <name evidence="2" type="ORF">METEAL_06360</name>
</gene>
<keyword evidence="3" id="KW-1185">Reference proteome</keyword>
<proteinExistence type="predicted"/>